<evidence type="ECO:0000256" key="1">
    <source>
        <dbReference type="SAM" id="MobiDB-lite"/>
    </source>
</evidence>
<accession>A0A2G5P3W6</accession>
<name>A0A2G5P3W6_9MYCO</name>
<protein>
    <submittedName>
        <fullName evidence="2">Uncharacterized protein</fullName>
    </submittedName>
</protein>
<reference evidence="2 3" key="1">
    <citation type="journal article" date="2017" name="Infect. Genet. Evol.">
        <title>The new phylogeny of the genus Mycobacterium: The old and the news.</title>
        <authorList>
            <person name="Tortoli E."/>
            <person name="Fedrizzi T."/>
            <person name="Meehan C.J."/>
            <person name="Trovato A."/>
            <person name="Grottola A."/>
            <person name="Giacobazzi E."/>
            <person name="Serpini G.F."/>
            <person name="Tagliazucchi S."/>
            <person name="Fabio A."/>
            <person name="Bettua C."/>
            <person name="Bertorelli R."/>
            <person name="Frascaro F."/>
            <person name="De Sanctis V."/>
            <person name="Pecorari M."/>
            <person name="Jousson O."/>
            <person name="Segata N."/>
            <person name="Cirillo D.M."/>
        </authorList>
    </citation>
    <scope>NUCLEOTIDE SEQUENCE [LARGE SCALE GENOMIC DNA]</scope>
    <source>
        <strain evidence="2 3">CIP1034565</strain>
    </source>
</reference>
<dbReference type="EMBL" id="PDCN02000042">
    <property type="protein sequence ID" value="PIB73111.1"/>
    <property type="molecule type" value="Genomic_DNA"/>
</dbReference>
<dbReference type="STRING" id="85968.GCA_900073015_03869"/>
<sequence>MRPIMSREKLGQRMRLRRRELGLTQEAVRASGGPGTTAQRQLEKGRYSHELTPKLTTSIERVLGWEPGSVKCVLDGGEPTLATAHEPSIAEAEVRPDGDATPAGPAVPAAAAPMAAPAPEPTAPALGDQFGLVYEVLAMRESFADTTAGWPEETRIALHDQVERFSRTAENTLLAALSWLPDEARATAYRLLAQLRDPL</sequence>
<gene>
    <name evidence="2" type="ORF">CQY22_018245</name>
</gene>
<proteinExistence type="predicted"/>
<keyword evidence="3" id="KW-1185">Reference proteome</keyword>
<evidence type="ECO:0000313" key="2">
    <source>
        <dbReference type="EMBL" id="PIB73111.1"/>
    </source>
</evidence>
<dbReference type="GO" id="GO:0003677">
    <property type="term" value="F:DNA binding"/>
    <property type="evidence" value="ECO:0007669"/>
    <property type="project" value="InterPro"/>
</dbReference>
<feature type="compositionally biased region" description="Low complexity" evidence="1">
    <location>
        <begin position="99"/>
        <end position="115"/>
    </location>
</feature>
<dbReference type="SUPFAM" id="SSF47413">
    <property type="entry name" value="lambda repressor-like DNA-binding domains"/>
    <property type="match status" value="1"/>
</dbReference>
<evidence type="ECO:0000313" key="3">
    <source>
        <dbReference type="Proteomes" id="UP000230551"/>
    </source>
</evidence>
<dbReference type="InterPro" id="IPR010982">
    <property type="entry name" value="Lambda_DNA-bd_dom_sf"/>
</dbReference>
<organism evidence="2 3">
    <name type="scientific">Mycolicibacterium brumae</name>
    <dbReference type="NCBI Taxonomy" id="85968"/>
    <lineage>
        <taxon>Bacteria</taxon>
        <taxon>Bacillati</taxon>
        <taxon>Actinomycetota</taxon>
        <taxon>Actinomycetes</taxon>
        <taxon>Mycobacteriales</taxon>
        <taxon>Mycobacteriaceae</taxon>
        <taxon>Mycolicibacterium</taxon>
    </lineage>
</organism>
<feature type="region of interest" description="Disordered" evidence="1">
    <location>
        <begin position="95"/>
        <end position="119"/>
    </location>
</feature>
<comment type="caution">
    <text evidence="2">The sequence shown here is derived from an EMBL/GenBank/DDBJ whole genome shotgun (WGS) entry which is preliminary data.</text>
</comment>
<dbReference type="AlphaFoldDB" id="A0A2G5P3W6"/>
<dbReference type="Proteomes" id="UP000230551">
    <property type="component" value="Unassembled WGS sequence"/>
</dbReference>